<reference evidence="6" key="1">
    <citation type="journal article" date="2019" name="Int. J. Syst. Evol. Microbiol.">
        <title>The Global Catalogue of Microorganisms (GCM) 10K type strain sequencing project: providing services to taxonomists for standard genome sequencing and annotation.</title>
        <authorList>
            <consortium name="The Broad Institute Genomics Platform"/>
            <consortium name="The Broad Institute Genome Sequencing Center for Infectious Disease"/>
            <person name="Wu L."/>
            <person name="Ma J."/>
        </authorList>
    </citation>
    <scope>NUCLEOTIDE SEQUENCE [LARGE SCALE GENOMIC DNA]</scope>
    <source>
        <strain evidence="6">CGMCC 4.7466</strain>
    </source>
</reference>
<evidence type="ECO:0000256" key="1">
    <source>
        <dbReference type="ARBA" id="ARBA00023015"/>
    </source>
</evidence>
<evidence type="ECO:0000313" key="5">
    <source>
        <dbReference type="EMBL" id="MFC4873442.1"/>
    </source>
</evidence>
<dbReference type="Pfam" id="PF20240">
    <property type="entry name" value="DUF6597"/>
    <property type="match status" value="1"/>
</dbReference>
<dbReference type="SMART" id="SM00342">
    <property type="entry name" value="HTH_ARAC"/>
    <property type="match status" value="1"/>
</dbReference>
<keyword evidence="3" id="KW-0804">Transcription</keyword>
<proteinExistence type="predicted"/>
<organism evidence="5 6">
    <name type="scientific">Negadavirga shengliensis</name>
    <dbReference type="NCBI Taxonomy" id="1389218"/>
    <lineage>
        <taxon>Bacteria</taxon>
        <taxon>Pseudomonadati</taxon>
        <taxon>Bacteroidota</taxon>
        <taxon>Cytophagia</taxon>
        <taxon>Cytophagales</taxon>
        <taxon>Cyclobacteriaceae</taxon>
        <taxon>Negadavirga</taxon>
    </lineage>
</organism>
<dbReference type="InterPro" id="IPR009057">
    <property type="entry name" value="Homeodomain-like_sf"/>
</dbReference>
<dbReference type="InterPro" id="IPR018060">
    <property type="entry name" value="HTH_AraC"/>
</dbReference>
<dbReference type="Gene3D" id="1.10.10.60">
    <property type="entry name" value="Homeodomain-like"/>
    <property type="match status" value="1"/>
</dbReference>
<sequence>MSYYIIKPSPDLSSLVGYFWVADRAEKDSFDTYYSTADTFTKMVFAFTDADRGDLLFSGVQGQTKKAEQFPTSGFSQMIGVALFPHAIPLVFGLSPQELNDQMMELPPLLRNREEGLHEMLCMAKSGRERVNILSSYLKNKLLGQEWVKDKSIIKALFEIRQLKGNINITEFIDHYFLSQKQFERKFLGYSGFTPKLYARIVRFENSVADYHKFSTLTELAYASGYYDQAHFIHDFKKFAGFSPRQYFSLMGV</sequence>
<keyword evidence="2" id="KW-0238">DNA-binding</keyword>
<dbReference type="PANTHER" id="PTHR46796">
    <property type="entry name" value="HTH-TYPE TRANSCRIPTIONAL ACTIVATOR RHAS-RELATED"/>
    <property type="match status" value="1"/>
</dbReference>
<evidence type="ECO:0000256" key="2">
    <source>
        <dbReference type="ARBA" id="ARBA00023125"/>
    </source>
</evidence>
<evidence type="ECO:0000259" key="4">
    <source>
        <dbReference type="PROSITE" id="PS01124"/>
    </source>
</evidence>
<dbReference type="PROSITE" id="PS01124">
    <property type="entry name" value="HTH_ARAC_FAMILY_2"/>
    <property type="match status" value="1"/>
</dbReference>
<dbReference type="PANTHER" id="PTHR46796:SF13">
    <property type="entry name" value="HTH-TYPE TRANSCRIPTIONAL ACTIVATOR RHAS"/>
    <property type="match status" value="1"/>
</dbReference>
<dbReference type="EMBL" id="JBHSJJ010000010">
    <property type="protein sequence ID" value="MFC4873442.1"/>
    <property type="molecule type" value="Genomic_DNA"/>
</dbReference>
<evidence type="ECO:0000256" key="3">
    <source>
        <dbReference type="ARBA" id="ARBA00023163"/>
    </source>
</evidence>
<dbReference type="SUPFAM" id="SSF46689">
    <property type="entry name" value="Homeodomain-like"/>
    <property type="match status" value="1"/>
</dbReference>
<evidence type="ECO:0000313" key="6">
    <source>
        <dbReference type="Proteomes" id="UP001595818"/>
    </source>
</evidence>
<comment type="caution">
    <text evidence="5">The sequence shown here is derived from an EMBL/GenBank/DDBJ whole genome shotgun (WGS) entry which is preliminary data.</text>
</comment>
<protein>
    <submittedName>
        <fullName evidence="5">DUF6597 domain-containing transcriptional factor</fullName>
    </submittedName>
</protein>
<dbReference type="InterPro" id="IPR050204">
    <property type="entry name" value="AraC_XylS_family_regulators"/>
</dbReference>
<accession>A0ABV9T3Y1</accession>
<dbReference type="InterPro" id="IPR046532">
    <property type="entry name" value="DUF6597"/>
</dbReference>
<dbReference type="Pfam" id="PF12833">
    <property type="entry name" value="HTH_18"/>
    <property type="match status" value="1"/>
</dbReference>
<name>A0ABV9T3Y1_9BACT</name>
<keyword evidence="6" id="KW-1185">Reference proteome</keyword>
<dbReference type="RefSeq" id="WP_377066303.1">
    <property type="nucleotide sequence ID" value="NZ_JBHSJJ010000010.1"/>
</dbReference>
<dbReference type="Proteomes" id="UP001595818">
    <property type="component" value="Unassembled WGS sequence"/>
</dbReference>
<feature type="domain" description="HTH araC/xylS-type" evidence="4">
    <location>
        <begin position="151"/>
        <end position="250"/>
    </location>
</feature>
<gene>
    <name evidence="5" type="ORF">ACFPFU_17200</name>
</gene>
<keyword evidence="1" id="KW-0805">Transcription regulation</keyword>